<name>A0A0U5GME2_9GAMM</name>
<dbReference type="PATRIC" id="fig|1619313.3.peg.2110"/>
<keyword evidence="3" id="KW-1185">Reference proteome</keyword>
<evidence type="ECO:0000313" key="2">
    <source>
        <dbReference type="EMBL" id="CUU24273.1"/>
    </source>
</evidence>
<reference evidence="3" key="1">
    <citation type="submission" date="2015-11" db="EMBL/GenBank/DDBJ databases">
        <authorList>
            <person name="Blom J."/>
        </authorList>
    </citation>
    <scope>NUCLEOTIDE SEQUENCE [LARGE SCALE GENOMIC DNA]</scope>
</reference>
<dbReference type="Proteomes" id="UP000059419">
    <property type="component" value="Chromosome 1"/>
</dbReference>
<protein>
    <submittedName>
        <fullName evidence="2">Uncharacterized protein</fullName>
    </submittedName>
</protein>
<dbReference type="KEGG" id="ege:EM595_2039"/>
<feature type="transmembrane region" description="Helical" evidence="1">
    <location>
        <begin position="6"/>
        <end position="24"/>
    </location>
</feature>
<sequence>MANQQYLFWVMAGALTLLITFVSVMVGKSQTPRKGVLTFIGLFVVLALLTLYVIY</sequence>
<dbReference type="RefSeq" id="WP_173645369.1">
    <property type="nucleotide sequence ID" value="NZ_CP072598.1"/>
</dbReference>
<gene>
    <name evidence="2" type="ORF">EM595_2039</name>
</gene>
<dbReference type="STRING" id="1619313.EM595_2039"/>
<keyword evidence="1" id="KW-0472">Membrane</keyword>
<proteinExistence type="predicted"/>
<keyword evidence="1" id="KW-0812">Transmembrane</keyword>
<dbReference type="GeneID" id="84612948"/>
<accession>A0A0U5GME2</accession>
<evidence type="ECO:0000313" key="3">
    <source>
        <dbReference type="Proteomes" id="UP000059419"/>
    </source>
</evidence>
<keyword evidence="1" id="KW-1133">Transmembrane helix</keyword>
<evidence type="ECO:0000256" key="1">
    <source>
        <dbReference type="SAM" id="Phobius"/>
    </source>
</evidence>
<feature type="transmembrane region" description="Helical" evidence="1">
    <location>
        <begin position="36"/>
        <end position="54"/>
    </location>
</feature>
<organism evidence="2 3">
    <name type="scientific">Duffyella gerundensis</name>
    <dbReference type="NCBI Taxonomy" id="1619313"/>
    <lineage>
        <taxon>Bacteria</taxon>
        <taxon>Pseudomonadati</taxon>
        <taxon>Pseudomonadota</taxon>
        <taxon>Gammaproteobacteria</taxon>
        <taxon>Enterobacterales</taxon>
        <taxon>Erwiniaceae</taxon>
        <taxon>Duffyella</taxon>
    </lineage>
</organism>
<dbReference type="EMBL" id="LN907827">
    <property type="protein sequence ID" value="CUU24273.1"/>
    <property type="molecule type" value="Genomic_DNA"/>
</dbReference>
<dbReference type="AlphaFoldDB" id="A0A0U5GME2"/>